<keyword evidence="2 5" id="KW-0547">Nucleotide-binding</keyword>
<dbReference type="NCBIfam" id="TIGR00152">
    <property type="entry name" value="dephospho-CoA kinase"/>
    <property type="match status" value="1"/>
</dbReference>
<dbReference type="EMBL" id="LK391969">
    <property type="protein sequence ID" value="CEF25987.1"/>
    <property type="molecule type" value="Genomic_DNA"/>
</dbReference>
<dbReference type="PANTHER" id="PTHR10695">
    <property type="entry name" value="DEPHOSPHO-COA KINASE-RELATED"/>
    <property type="match status" value="1"/>
</dbReference>
<keyword evidence="5" id="KW-0963">Cytoplasm</keyword>
<evidence type="ECO:0000256" key="3">
    <source>
        <dbReference type="ARBA" id="ARBA00022840"/>
    </source>
</evidence>
<evidence type="ECO:0000256" key="1">
    <source>
        <dbReference type="ARBA" id="ARBA00009018"/>
    </source>
</evidence>
<dbReference type="UniPathway" id="UPA00241">
    <property type="reaction ID" value="UER00356"/>
</dbReference>
<name>A0A078MBQ5_9PSED</name>
<dbReference type="Gene3D" id="3.40.50.300">
    <property type="entry name" value="P-loop containing nucleotide triphosphate hydrolases"/>
    <property type="match status" value="1"/>
</dbReference>
<reference evidence="7" key="1">
    <citation type="submission" date="2014-07" db="EMBL/GenBank/DDBJ databases">
        <authorList>
            <person name="Urmite Genomes Urmite Genomes"/>
        </authorList>
    </citation>
    <scope>NUCLEOTIDE SEQUENCE</scope>
    <source>
        <strain evidence="7">12M76_air</strain>
    </source>
</reference>
<gene>
    <name evidence="5 7" type="primary">coaE</name>
    <name evidence="7" type="ORF">BN1049_00908</name>
</gene>
<sequence length="207" mass="22839">MSTSNSFIIGLTGGIGSGKSAAASRFAEAHGIHVVDADIKSRVVVEPGRPALRQIVDRFGDAVVQPDGSLNRAALRERVFQEAEERRWLEQLLHPLIREEIARDLAAAESPYALLVSPLLVESGQYQMTRRVLVVDVPEALQIARTTARDQVPEAQVRAILQAQAQRDDRLRHADDVITNDQDLAALHRQVDQLHQFYLALSTGAKP</sequence>
<dbReference type="PROSITE" id="PS51219">
    <property type="entry name" value="DPCK"/>
    <property type="match status" value="1"/>
</dbReference>
<evidence type="ECO:0000256" key="4">
    <source>
        <dbReference type="ARBA" id="ARBA00022993"/>
    </source>
</evidence>
<organism evidence="7">
    <name type="scientific">Pseudomonas saudimassiliensis</name>
    <dbReference type="NCBI Taxonomy" id="1461581"/>
    <lineage>
        <taxon>Bacteria</taxon>
        <taxon>Pseudomonadati</taxon>
        <taxon>Pseudomonadota</taxon>
        <taxon>Gammaproteobacteria</taxon>
        <taxon>Pseudomonadales</taxon>
        <taxon>Pseudomonadaceae</taxon>
        <taxon>Pseudomonas</taxon>
    </lineage>
</organism>
<comment type="pathway">
    <text evidence="5">Cofactor biosynthesis; coenzyme A biosynthesis; CoA from (R)-pantothenate: step 5/5.</text>
</comment>
<evidence type="ECO:0000256" key="6">
    <source>
        <dbReference type="NCBIfam" id="TIGR00152"/>
    </source>
</evidence>
<dbReference type="InterPro" id="IPR027417">
    <property type="entry name" value="P-loop_NTPase"/>
</dbReference>
<dbReference type="GO" id="GO:0005524">
    <property type="term" value="F:ATP binding"/>
    <property type="evidence" value="ECO:0007669"/>
    <property type="project" value="UniProtKB-UniRule"/>
</dbReference>
<keyword evidence="3 5" id="KW-0067">ATP-binding</keyword>
<keyword evidence="5" id="KW-0808">Transferase</keyword>
<dbReference type="PANTHER" id="PTHR10695:SF46">
    <property type="entry name" value="BIFUNCTIONAL COENZYME A SYNTHASE-RELATED"/>
    <property type="match status" value="1"/>
</dbReference>
<dbReference type="GO" id="GO:0015937">
    <property type="term" value="P:coenzyme A biosynthetic process"/>
    <property type="evidence" value="ECO:0007669"/>
    <property type="project" value="UniProtKB-UniRule"/>
</dbReference>
<dbReference type="GO" id="GO:0005737">
    <property type="term" value="C:cytoplasm"/>
    <property type="evidence" value="ECO:0007669"/>
    <property type="project" value="UniProtKB-SubCell"/>
</dbReference>
<keyword evidence="5 7" id="KW-0418">Kinase</keyword>
<dbReference type="OrthoDB" id="9812943at2"/>
<comment type="catalytic activity">
    <reaction evidence="5">
        <text>3'-dephospho-CoA + ATP = ADP + CoA + H(+)</text>
        <dbReference type="Rhea" id="RHEA:18245"/>
        <dbReference type="ChEBI" id="CHEBI:15378"/>
        <dbReference type="ChEBI" id="CHEBI:30616"/>
        <dbReference type="ChEBI" id="CHEBI:57287"/>
        <dbReference type="ChEBI" id="CHEBI:57328"/>
        <dbReference type="ChEBI" id="CHEBI:456216"/>
        <dbReference type="EC" id="2.7.1.24"/>
    </reaction>
</comment>
<evidence type="ECO:0000256" key="2">
    <source>
        <dbReference type="ARBA" id="ARBA00022741"/>
    </source>
</evidence>
<comment type="function">
    <text evidence="5">Catalyzes the phosphorylation of the 3'-hydroxyl group of dephosphocoenzyme A to form coenzyme A.</text>
</comment>
<dbReference type="InterPro" id="IPR001977">
    <property type="entry name" value="Depp_CoAkinase"/>
</dbReference>
<keyword evidence="4 5" id="KW-0173">Coenzyme A biosynthesis</keyword>
<dbReference type="PATRIC" id="fig|1461581.3.peg.890"/>
<dbReference type="AlphaFoldDB" id="A0A078MBQ5"/>
<protein>
    <recommendedName>
        <fullName evidence="5 6">Dephospho-CoA kinase</fullName>
        <ecNumber evidence="5 6">2.7.1.24</ecNumber>
    </recommendedName>
    <alternativeName>
        <fullName evidence="5">Dephosphocoenzyme A kinase</fullName>
    </alternativeName>
</protein>
<evidence type="ECO:0000256" key="5">
    <source>
        <dbReference type="HAMAP-Rule" id="MF_00376"/>
    </source>
</evidence>
<dbReference type="HAMAP" id="MF_00376">
    <property type="entry name" value="Dephospho_CoA_kinase"/>
    <property type="match status" value="1"/>
</dbReference>
<comment type="similarity">
    <text evidence="1 5">Belongs to the CoaE family.</text>
</comment>
<feature type="binding site" evidence="5">
    <location>
        <begin position="16"/>
        <end position="21"/>
    </location>
    <ligand>
        <name>ATP</name>
        <dbReference type="ChEBI" id="CHEBI:30616"/>
    </ligand>
</feature>
<dbReference type="CDD" id="cd02022">
    <property type="entry name" value="DPCK"/>
    <property type="match status" value="1"/>
</dbReference>
<evidence type="ECO:0000313" key="7">
    <source>
        <dbReference type="EMBL" id="CEA02877.1"/>
    </source>
</evidence>
<dbReference type="GO" id="GO:0004140">
    <property type="term" value="F:dephospho-CoA kinase activity"/>
    <property type="evidence" value="ECO:0007669"/>
    <property type="project" value="UniProtKB-UniRule"/>
</dbReference>
<dbReference type="EC" id="2.7.1.24" evidence="5 6"/>
<dbReference type="Pfam" id="PF01121">
    <property type="entry name" value="CoaE"/>
    <property type="match status" value="1"/>
</dbReference>
<dbReference type="RefSeq" id="WP_044501438.1">
    <property type="nucleotide sequence ID" value="NZ_LK391969.1"/>
</dbReference>
<proteinExistence type="inferred from homology"/>
<dbReference type="EMBL" id="LM997413">
    <property type="protein sequence ID" value="CEA02877.1"/>
    <property type="molecule type" value="Genomic_DNA"/>
</dbReference>
<dbReference type="SUPFAM" id="SSF52540">
    <property type="entry name" value="P-loop containing nucleoside triphosphate hydrolases"/>
    <property type="match status" value="1"/>
</dbReference>
<accession>A0A078MBQ5</accession>
<comment type="subcellular location">
    <subcellularLocation>
        <location evidence="5">Cytoplasm</location>
    </subcellularLocation>
</comment>